<accession>A0A438M8G9</accession>
<protein>
    <submittedName>
        <fullName evidence="7">TetR family transcriptional regulator</fullName>
    </submittedName>
</protein>
<dbReference type="RefSeq" id="WP_127934153.1">
    <property type="nucleotide sequence ID" value="NZ_SAUN01000001.1"/>
</dbReference>
<dbReference type="GO" id="GO:0000976">
    <property type="term" value="F:transcription cis-regulatory region binding"/>
    <property type="evidence" value="ECO:0007669"/>
    <property type="project" value="TreeGrafter"/>
</dbReference>
<dbReference type="SUPFAM" id="SSF48498">
    <property type="entry name" value="Tetracyclin repressor-like, C-terminal domain"/>
    <property type="match status" value="1"/>
</dbReference>
<evidence type="ECO:0000256" key="3">
    <source>
        <dbReference type="ARBA" id="ARBA00023125"/>
    </source>
</evidence>
<dbReference type="InterPro" id="IPR036271">
    <property type="entry name" value="Tet_transcr_reg_TetR-rel_C_sf"/>
</dbReference>
<dbReference type="GO" id="GO:0003700">
    <property type="term" value="F:DNA-binding transcription factor activity"/>
    <property type="evidence" value="ECO:0007669"/>
    <property type="project" value="TreeGrafter"/>
</dbReference>
<evidence type="ECO:0000313" key="8">
    <source>
        <dbReference type="Proteomes" id="UP000284824"/>
    </source>
</evidence>
<evidence type="ECO:0000256" key="2">
    <source>
        <dbReference type="ARBA" id="ARBA00023015"/>
    </source>
</evidence>
<dbReference type="InterPro" id="IPR003012">
    <property type="entry name" value="Tet_transcr_reg_TetR"/>
</dbReference>
<name>A0A438M8G9_9ACTN</name>
<dbReference type="SUPFAM" id="SSF46689">
    <property type="entry name" value="Homeodomain-like"/>
    <property type="match status" value="1"/>
</dbReference>
<dbReference type="Pfam" id="PF00440">
    <property type="entry name" value="TetR_N"/>
    <property type="match status" value="1"/>
</dbReference>
<dbReference type="GO" id="GO:0046677">
    <property type="term" value="P:response to antibiotic"/>
    <property type="evidence" value="ECO:0007669"/>
    <property type="project" value="InterPro"/>
</dbReference>
<sequence length="214" mass="23393">MSAHCEELTPTVPRPHAPLLSRDQITAAALRQIDETGALSMPKLAATLNVSVSSIYHHFASGREEVIEGIRGLLTREMAEPLDQAMDWREYTEQWARRYRSAFARHPHVVPLLTLQTVTAPETLAAYESLSTVLRRAGFADEDLLHVVSVLDCFILGSALDASAPLDVWADSGDPESALSAAIAATRTQPGDRSERSFEIGLRILLTGLADLIH</sequence>
<feature type="domain" description="HTH tetR-type" evidence="5">
    <location>
        <begin position="25"/>
        <end position="61"/>
    </location>
</feature>
<dbReference type="PANTHER" id="PTHR30055">
    <property type="entry name" value="HTH-TYPE TRANSCRIPTIONAL REGULATOR RUTR"/>
    <property type="match status" value="1"/>
</dbReference>
<dbReference type="InterPro" id="IPR050109">
    <property type="entry name" value="HTH-type_TetR-like_transc_reg"/>
</dbReference>
<keyword evidence="3" id="KW-0238">DNA-binding</keyword>
<dbReference type="AlphaFoldDB" id="A0A438M8G9"/>
<reference evidence="7 8" key="1">
    <citation type="submission" date="2019-01" db="EMBL/GenBank/DDBJ databases">
        <title>Sequencing the genomes of 1000 actinobacteria strains.</title>
        <authorList>
            <person name="Klenk H.-P."/>
        </authorList>
    </citation>
    <scope>NUCLEOTIDE SEQUENCE [LARGE SCALE GENOMIC DNA]</scope>
    <source>
        <strain evidence="7 8">DSM 43925</strain>
    </source>
</reference>
<organism evidence="7 8">
    <name type="scientific">Nonomuraea polychroma</name>
    <dbReference type="NCBI Taxonomy" id="46176"/>
    <lineage>
        <taxon>Bacteria</taxon>
        <taxon>Bacillati</taxon>
        <taxon>Actinomycetota</taxon>
        <taxon>Actinomycetes</taxon>
        <taxon>Streptosporangiales</taxon>
        <taxon>Streptosporangiaceae</taxon>
        <taxon>Nonomuraea</taxon>
    </lineage>
</organism>
<dbReference type="Pfam" id="PF02909">
    <property type="entry name" value="TetR_C_1"/>
    <property type="match status" value="1"/>
</dbReference>
<keyword evidence="8" id="KW-1185">Reference proteome</keyword>
<dbReference type="Gene3D" id="1.10.357.10">
    <property type="entry name" value="Tetracycline Repressor, domain 2"/>
    <property type="match status" value="1"/>
</dbReference>
<evidence type="ECO:0000313" key="7">
    <source>
        <dbReference type="EMBL" id="RVX42009.1"/>
    </source>
</evidence>
<feature type="domain" description="Tetracycline repressor TetR C-terminal" evidence="6">
    <location>
        <begin position="81"/>
        <end position="211"/>
    </location>
</feature>
<dbReference type="PRINTS" id="PR00400">
    <property type="entry name" value="TETREPRESSOR"/>
</dbReference>
<dbReference type="InterPro" id="IPR001647">
    <property type="entry name" value="HTH_TetR"/>
</dbReference>
<dbReference type="EMBL" id="SAUN01000001">
    <property type="protein sequence ID" value="RVX42009.1"/>
    <property type="molecule type" value="Genomic_DNA"/>
</dbReference>
<dbReference type="InterPro" id="IPR004111">
    <property type="entry name" value="Repressor_TetR_C"/>
</dbReference>
<keyword evidence="2" id="KW-0805">Transcription regulation</keyword>
<keyword evidence="1" id="KW-0678">Repressor</keyword>
<gene>
    <name evidence="7" type="ORF">EDD27_4625</name>
</gene>
<keyword evidence="4" id="KW-0804">Transcription</keyword>
<evidence type="ECO:0000256" key="4">
    <source>
        <dbReference type="ARBA" id="ARBA00023163"/>
    </source>
</evidence>
<dbReference type="OrthoDB" id="329481at2"/>
<comment type="caution">
    <text evidence="7">The sequence shown here is derived from an EMBL/GenBank/DDBJ whole genome shotgun (WGS) entry which is preliminary data.</text>
</comment>
<dbReference type="PANTHER" id="PTHR30055:SF151">
    <property type="entry name" value="TRANSCRIPTIONAL REGULATORY PROTEIN"/>
    <property type="match status" value="1"/>
</dbReference>
<dbReference type="InterPro" id="IPR009057">
    <property type="entry name" value="Homeodomain-like_sf"/>
</dbReference>
<evidence type="ECO:0000259" key="5">
    <source>
        <dbReference type="Pfam" id="PF00440"/>
    </source>
</evidence>
<evidence type="ECO:0000256" key="1">
    <source>
        <dbReference type="ARBA" id="ARBA00022491"/>
    </source>
</evidence>
<dbReference type="Proteomes" id="UP000284824">
    <property type="component" value="Unassembled WGS sequence"/>
</dbReference>
<dbReference type="GO" id="GO:0045892">
    <property type="term" value="P:negative regulation of DNA-templated transcription"/>
    <property type="evidence" value="ECO:0007669"/>
    <property type="project" value="InterPro"/>
</dbReference>
<proteinExistence type="predicted"/>
<evidence type="ECO:0000259" key="6">
    <source>
        <dbReference type="Pfam" id="PF02909"/>
    </source>
</evidence>